<feature type="region of interest" description="Disordered" evidence="1">
    <location>
        <begin position="1"/>
        <end position="20"/>
    </location>
</feature>
<keyword evidence="2" id="KW-0472">Membrane</keyword>
<evidence type="ECO:0000313" key="4">
    <source>
        <dbReference type="Proteomes" id="UP000199470"/>
    </source>
</evidence>
<keyword evidence="2" id="KW-1133">Transmembrane helix</keyword>
<evidence type="ECO:0000313" key="3">
    <source>
        <dbReference type="EMBL" id="SFM60768.1"/>
    </source>
</evidence>
<evidence type="ECO:0000256" key="1">
    <source>
        <dbReference type="SAM" id="MobiDB-lite"/>
    </source>
</evidence>
<dbReference type="RefSeq" id="WP_093390115.1">
    <property type="nucleotide sequence ID" value="NZ_FOTW01000025.1"/>
</dbReference>
<proteinExistence type="predicted"/>
<feature type="transmembrane region" description="Helical" evidence="2">
    <location>
        <begin position="169"/>
        <end position="189"/>
    </location>
</feature>
<dbReference type="Proteomes" id="UP000199470">
    <property type="component" value="Unassembled WGS sequence"/>
</dbReference>
<reference evidence="3 4" key="1">
    <citation type="submission" date="2016-10" db="EMBL/GenBank/DDBJ databases">
        <authorList>
            <person name="de Groot N.N."/>
        </authorList>
    </citation>
    <scope>NUCLEOTIDE SEQUENCE [LARGE SCALE GENOMIC DNA]</scope>
    <source>
        <strain evidence="3 4">ATCC 43154</strain>
    </source>
</reference>
<evidence type="ECO:0000256" key="2">
    <source>
        <dbReference type="SAM" id="Phobius"/>
    </source>
</evidence>
<dbReference type="STRING" id="758825.SAMN02982985_04673"/>
<evidence type="ECO:0008006" key="5">
    <source>
        <dbReference type="Google" id="ProtNLM"/>
    </source>
</evidence>
<organism evidence="3 4">
    <name type="scientific">Rugamonas rubra</name>
    <dbReference type="NCBI Taxonomy" id="758825"/>
    <lineage>
        <taxon>Bacteria</taxon>
        <taxon>Pseudomonadati</taxon>
        <taxon>Pseudomonadota</taxon>
        <taxon>Betaproteobacteria</taxon>
        <taxon>Burkholderiales</taxon>
        <taxon>Oxalobacteraceae</taxon>
        <taxon>Telluria group</taxon>
        <taxon>Rugamonas</taxon>
    </lineage>
</organism>
<protein>
    <recommendedName>
        <fullName evidence="5">DUF4337 domain-containing protein</fullName>
    </recommendedName>
</protein>
<keyword evidence="2" id="KW-0812">Transmembrane</keyword>
<sequence>MSGDGFHVHGPHDHAVEHAAHGGDGFSSNIAVMTAILATVGAMFGYQGGATQNDAALFKNNAAIDKTQAANSWNYYQAKSNKQNLAELAATLPGVDPEKYKADVARYKGEKEDIKKEAEKWEASSTEWNHKSDEAMHQHHQWALATTAEQIAISLAAITLLTRKKWLQGAAYGVAGVGIALGAFAWLHVDPIAALMLKLGVGAAGH</sequence>
<dbReference type="InterPro" id="IPR025570">
    <property type="entry name" value="DUF4337"/>
</dbReference>
<gene>
    <name evidence="3" type="ORF">SAMN02982985_04673</name>
</gene>
<dbReference type="OrthoDB" id="9806096at2"/>
<dbReference type="AlphaFoldDB" id="A0A1I4S8E8"/>
<accession>A0A1I4S8E8</accession>
<dbReference type="EMBL" id="FOTW01000025">
    <property type="protein sequence ID" value="SFM60768.1"/>
    <property type="molecule type" value="Genomic_DNA"/>
</dbReference>
<dbReference type="Pfam" id="PF14235">
    <property type="entry name" value="DUF4337"/>
    <property type="match status" value="1"/>
</dbReference>
<keyword evidence="4" id="KW-1185">Reference proteome</keyword>
<name>A0A1I4S8E8_9BURK</name>